<dbReference type="RefSeq" id="WP_183310208.1">
    <property type="nucleotide sequence ID" value="NZ_JACIEW010000002.1"/>
</dbReference>
<evidence type="ECO:0008006" key="4">
    <source>
        <dbReference type="Google" id="ProtNLM"/>
    </source>
</evidence>
<accession>A0A7W6IKR2</accession>
<keyword evidence="1" id="KW-1133">Transmembrane helix</keyword>
<dbReference type="InterPro" id="IPR049713">
    <property type="entry name" value="Pr6Pr-like"/>
</dbReference>
<name>A0A7W6IKR2_9HYPH</name>
<feature type="transmembrane region" description="Helical" evidence="1">
    <location>
        <begin position="47"/>
        <end position="73"/>
    </location>
</feature>
<gene>
    <name evidence="2" type="ORF">GGR20_001086</name>
</gene>
<reference evidence="2 3" key="1">
    <citation type="submission" date="2020-08" db="EMBL/GenBank/DDBJ databases">
        <title>Genomic Encyclopedia of Type Strains, Phase IV (KMG-IV): sequencing the most valuable type-strain genomes for metagenomic binning, comparative biology and taxonomic classification.</title>
        <authorList>
            <person name="Goeker M."/>
        </authorList>
    </citation>
    <scope>NUCLEOTIDE SEQUENCE [LARGE SCALE GENOMIC DNA]</scope>
    <source>
        <strain evidence="2 3">DSM 23447</strain>
    </source>
</reference>
<keyword evidence="3" id="KW-1185">Reference proteome</keyword>
<dbReference type="EMBL" id="JACIEW010000002">
    <property type="protein sequence ID" value="MBB4051450.1"/>
    <property type="molecule type" value="Genomic_DNA"/>
</dbReference>
<evidence type="ECO:0000313" key="3">
    <source>
        <dbReference type="Proteomes" id="UP000547011"/>
    </source>
</evidence>
<feature type="transmembrane region" description="Helical" evidence="1">
    <location>
        <begin position="12"/>
        <end position="35"/>
    </location>
</feature>
<keyword evidence="1" id="KW-0812">Transmembrane</keyword>
<evidence type="ECO:0000313" key="2">
    <source>
        <dbReference type="EMBL" id="MBB4051450.1"/>
    </source>
</evidence>
<feature type="transmembrane region" description="Helical" evidence="1">
    <location>
        <begin position="85"/>
        <end position="103"/>
    </location>
</feature>
<organism evidence="2 3">
    <name type="scientific">Devosia subaequoris</name>
    <dbReference type="NCBI Taxonomy" id="395930"/>
    <lineage>
        <taxon>Bacteria</taxon>
        <taxon>Pseudomonadati</taxon>
        <taxon>Pseudomonadota</taxon>
        <taxon>Alphaproteobacteria</taxon>
        <taxon>Hyphomicrobiales</taxon>
        <taxon>Devosiaceae</taxon>
        <taxon>Devosia</taxon>
    </lineage>
</organism>
<evidence type="ECO:0000256" key="1">
    <source>
        <dbReference type="SAM" id="Phobius"/>
    </source>
</evidence>
<dbReference type="NCBIfam" id="NF038065">
    <property type="entry name" value="Pr6Pr"/>
    <property type="match status" value="1"/>
</dbReference>
<dbReference type="Proteomes" id="UP000547011">
    <property type="component" value="Unassembled WGS sequence"/>
</dbReference>
<sequence>MIQSMLNRALTWAGLILGLVALGLQFSISIPAYMANGMSLPAALVQFFSFFTILTNIAITLIYLSALAGWSWLNWFRTPKTRAMMTGVMMLVMIFYHVLLRPVWEPQGLFLVCDYLLHYATPILFALWWGLTQRHGTVDYPDAPSMLVPPLIYLAYVMARGALTNAYPYPTLNAFELGYGQVAINVVLVAVGLSILYLITIGIDRALARRRAAIS</sequence>
<protein>
    <recommendedName>
        <fullName evidence="4">Pr6Pr family membrane protein</fullName>
    </recommendedName>
</protein>
<feature type="transmembrane region" description="Helical" evidence="1">
    <location>
        <begin position="143"/>
        <end position="163"/>
    </location>
</feature>
<proteinExistence type="predicted"/>
<comment type="caution">
    <text evidence="2">The sequence shown here is derived from an EMBL/GenBank/DDBJ whole genome shotgun (WGS) entry which is preliminary data.</text>
</comment>
<feature type="transmembrane region" description="Helical" evidence="1">
    <location>
        <begin position="109"/>
        <end position="131"/>
    </location>
</feature>
<dbReference type="AlphaFoldDB" id="A0A7W6IKR2"/>
<keyword evidence="1" id="KW-0472">Membrane</keyword>
<feature type="transmembrane region" description="Helical" evidence="1">
    <location>
        <begin position="183"/>
        <end position="203"/>
    </location>
</feature>